<dbReference type="PANTHER" id="PTHR43016:SF16">
    <property type="entry name" value="METALLOPROTEASE, PUTATIVE (AFU_ORTHOLOGUE AFUA_4G07610)-RELATED"/>
    <property type="match status" value="1"/>
</dbReference>
<dbReference type="Gene3D" id="3.30.830.10">
    <property type="entry name" value="Metalloenzyme, LuxS/M16 peptidase-like"/>
    <property type="match status" value="4"/>
</dbReference>
<dbReference type="InterPro" id="IPR011249">
    <property type="entry name" value="Metalloenz_LuxS/M16"/>
</dbReference>
<keyword evidence="3" id="KW-1185">Reference proteome</keyword>
<evidence type="ECO:0000259" key="2">
    <source>
        <dbReference type="Pfam" id="PF05193"/>
    </source>
</evidence>
<dbReference type="SUPFAM" id="SSF63411">
    <property type="entry name" value="LuxS/MPP-like metallohydrolase"/>
    <property type="match status" value="4"/>
</dbReference>
<dbReference type="GO" id="GO:0046872">
    <property type="term" value="F:metal ion binding"/>
    <property type="evidence" value="ECO:0007669"/>
    <property type="project" value="InterPro"/>
</dbReference>
<dbReference type="Pfam" id="PF05193">
    <property type="entry name" value="Peptidase_M16_C"/>
    <property type="match status" value="1"/>
</dbReference>
<protein>
    <submittedName>
        <fullName evidence="4">Peptidase M16 domain containing protein</fullName>
    </submittedName>
</protein>
<dbReference type="WBParaSite" id="HCON_00090485-00001">
    <property type="protein sequence ID" value="HCON_00090485-00001"/>
    <property type="gene ID" value="HCON_00090485"/>
</dbReference>
<dbReference type="InterPro" id="IPR007863">
    <property type="entry name" value="Peptidase_M16_C"/>
</dbReference>
<dbReference type="Proteomes" id="UP000025227">
    <property type="component" value="Unplaced"/>
</dbReference>
<sequence length="1000" mass="112425">YFQMMSRFWRKSEVLMNGTIAVSLYRSTRSRLVVAIGDVPGPLVKGCISFVTETDCDDGLPHTLEHLVFMGSKKYPYKGVLDIIANRCLASGTNAWTDQDHTAYTLSTVGSDGFFKVLPVYLNHLLSPMLSASQFATEVHHINGKGEDAGVVYSEMQDHESEMSCIMDRKKKEILYPPNNSYRVDTGGRLPSLRTTCNLEKVRDFHKKYYHLSNMMVTVSGRVDHERLLKIIEATEEEHLGDVPASFQRPFISLQVKPMAESSEHRVVCPSDDESRGSVEISWFGHRPTDFKEKVAFDVLFDYLSNTPVSPLQKEFVLIEKPLASQVSFHVAEQTTCLIQLTFSGVPTKRLDDVSKKFMEKIVKEHLEDKTWDMERMGFLIGQSVKNELKKMEKNPATQLFGHMIGHQLYDENDDQLKIRMDELELLRRLRSEPASFWSALVKKYFTKPHVVVVGVPSEKMVDQVAKEEKTRLDEQRKKLGQDGIKQCGEKIEAAVKENTAKQPTAELLSELIVKKLEQFDRFPVDSKSNRGGSPSSQPIAKFLDQFPFPTTVHNCPTKFVELSLLFDTTILTADQRALLDLYTELLFESPARINGEVKSAEEVSKLYTRDLVDHSIYVGVSGNFEKLLHLKIVVDAETGFPNLAKWAEIFTTGIVFDVQRVKQCAKKLASNAREKKRDGYSVATTALSSMIYLPNTNDHMYDELILEQFHGKIAKDCDSKPEEVLKRLEELRATLFAHGVNAHLLCNVDLIESKQFDPVQWSFAEKSYGNADKFGAKAGESIDTACVGRQKVISVGGSESSFISQVCMMDCDWMSDELVPTMLLTQYLSQTEGPLWRGIRGEGLAYGANIYVRSDRKTITLSLYRCAQPAQAYEGTKKIVNDVIKSGKVVESEFEAAKRSLICELVEKEDTVSGAGKLSIINDIRGTPSNYRKVLCEKVWNTTPEDMLRLGGPRVANLFENYVRAIAVHPSKIAEVKSAFPGIEEVPVASLNYVSSASA</sequence>
<dbReference type="InterPro" id="IPR011765">
    <property type="entry name" value="Pept_M16_N"/>
</dbReference>
<feature type="domain" description="Peptidase M16 N-terminal" evidence="1">
    <location>
        <begin position="53"/>
        <end position="142"/>
    </location>
</feature>
<dbReference type="PANTHER" id="PTHR43016">
    <property type="entry name" value="PRESEQUENCE PROTEASE"/>
    <property type="match status" value="1"/>
</dbReference>
<proteinExistence type="predicted"/>
<feature type="domain" description="Peptidase M16 C-terminal" evidence="2">
    <location>
        <begin position="197"/>
        <end position="364"/>
    </location>
</feature>
<dbReference type="FunFam" id="3.30.830.10:FF:000015">
    <property type="entry name" value="Putative zinc metalloprotease"/>
    <property type="match status" value="1"/>
</dbReference>
<evidence type="ECO:0000313" key="3">
    <source>
        <dbReference type="Proteomes" id="UP000025227"/>
    </source>
</evidence>
<dbReference type="OMA" id="WEGFARI"/>
<dbReference type="OrthoDB" id="5809639at2759"/>
<evidence type="ECO:0000259" key="1">
    <source>
        <dbReference type="Pfam" id="PF00675"/>
    </source>
</evidence>
<reference evidence="4" key="1">
    <citation type="submission" date="2020-12" db="UniProtKB">
        <authorList>
            <consortium name="WormBaseParasite"/>
        </authorList>
    </citation>
    <scope>IDENTIFICATION</scope>
    <source>
        <strain evidence="4">MHco3</strain>
    </source>
</reference>
<dbReference type="AlphaFoldDB" id="A0A7I4YFQ9"/>
<organism evidence="3 4">
    <name type="scientific">Haemonchus contortus</name>
    <name type="common">Barber pole worm</name>
    <dbReference type="NCBI Taxonomy" id="6289"/>
    <lineage>
        <taxon>Eukaryota</taxon>
        <taxon>Metazoa</taxon>
        <taxon>Ecdysozoa</taxon>
        <taxon>Nematoda</taxon>
        <taxon>Chromadorea</taxon>
        <taxon>Rhabditida</taxon>
        <taxon>Rhabditina</taxon>
        <taxon>Rhabditomorpha</taxon>
        <taxon>Strongyloidea</taxon>
        <taxon>Trichostrongylidae</taxon>
        <taxon>Haemonchus</taxon>
    </lineage>
</organism>
<dbReference type="FunFam" id="3.30.830.10:FF:000031">
    <property type="entry name" value="Putative zinc metalloprotease"/>
    <property type="match status" value="1"/>
</dbReference>
<dbReference type="Pfam" id="PF00675">
    <property type="entry name" value="Peptidase_M16"/>
    <property type="match status" value="1"/>
</dbReference>
<name>A0A7I4YFQ9_HAECO</name>
<accession>A0A7I4YFQ9</accession>
<evidence type="ECO:0000313" key="4">
    <source>
        <dbReference type="WBParaSite" id="HCON_00090485-00001"/>
    </source>
</evidence>